<evidence type="ECO:0000256" key="2">
    <source>
        <dbReference type="ARBA" id="ARBA00022737"/>
    </source>
</evidence>
<gene>
    <name evidence="3" type="ORF">METZ01_LOCUS232518</name>
</gene>
<organism evidence="3">
    <name type="scientific">marine metagenome</name>
    <dbReference type="NCBI Taxonomy" id="408172"/>
    <lineage>
        <taxon>unclassified sequences</taxon>
        <taxon>metagenomes</taxon>
        <taxon>ecological metagenomes</taxon>
    </lineage>
</organism>
<dbReference type="SMART" id="SM00612">
    <property type="entry name" value="Kelch"/>
    <property type="match status" value="5"/>
</dbReference>
<keyword evidence="1" id="KW-0880">Kelch repeat</keyword>
<dbReference type="InterPro" id="IPR006652">
    <property type="entry name" value="Kelch_1"/>
</dbReference>
<evidence type="ECO:0000313" key="3">
    <source>
        <dbReference type="EMBL" id="SVB79664.1"/>
    </source>
</evidence>
<evidence type="ECO:0008006" key="4">
    <source>
        <dbReference type="Google" id="ProtNLM"/>
    </source>
</evidence>
<protein>
    <recommendedName>
        <fullName evidence="4">Galactose oxidase</fullName>
    </recommendedName>
</protein>
<dbReference type="Pfam" id="PF24681">
    <property type="entry name" value="Kelch_KLHDC2_KLHL20_DRC7"/>
    <property type="match status" value="1"/>
</dbReference>
<dbReference type="InterPro" id="IPR015915">
    <property type="entry name" value="Kelch-typ_b-propeller"/>
</dbReference>
<dbReference type="SUPFAM" id="SSF50965">
    <property type="entry name" value="Galactose oxidase, central domain"/>
    <property type="match status" value="1"/>
</dbReference>
<sequence>MKKHLFALIFCIIALPLFGNTTWEKRAPLLAENSEMSVAQWGNKIFVFGGYPSTRETVGTVQVYDATTDRWQIEPPLPTPVNHSMAAALEGKLYVVGGQEKAGGKANKAQFQDLVQIYDIESKTWSEGSRMPTKRSGGGAAVIKGKIYVAGGRPPHGHDFAVYDPKADQWTLLPKMPTARNHIAVAAIDDRLYVAGGRFGSGFRSEITATLEVYDLKTSQWIVKRPMSMARSGLNGISVNGCFHTFGGEHPSAGSSGVFPNHEMYDPITNKWTRLPDIPIPVHGVTGLAYINGWIHLPGGGTRMGGSSGSKHHQVVRPQMLCL</sequence>
<dbReference type="PANTHER" id="PTHR24412:SF441">
    <property type="entry name" value="KELCH-LIKE PROTEIN 28"/>
    <property type="match status" value="1"/>
</dbReference>
<accession>A0A382GXL7</accession>
<dbReference type="EMBL" id="UINC01057951">
    <property type="protein sequence ID" value="SVB79664.1"/>
    <property type="molecule type" value="Genomic_DNA"/>
</dbReference>
<dbReference type="InterPro" id="IPR011043">
    <property type="entry name" value="Gal_Oxase/kelch_b-propeller"/>
</dbReference>
<dbReference type="PANTHER" id="PTHR24412">
    <property type="entry name" value="KELCH PROTEIN"/>
    <property type="match status" value="1"/>
</dbReference>
<dbReference type="Gene3D" id="2.120.10.80">
    <property type="entry name" value="Kelch-type beta propeller"/>
    <property type="match status" value="2"/>
</dbReference>
<proteinExistence type="predicted"/>
<reference evidence="3" key="1">
    <citation type="submission" date="2018-05" db="EMBL/GenBank/DDBJ databases">
        <authorList>
            <person name="Lanie J.A."/>
            <person name="Ng W.-L."/>
            <person name="Kazmierczak K.M."/>
            <person name="Andrzejewski T.M."/>
            <person name="Davidsen T.M."/>
            <person name="Wayne K.J."/>
            <person name="Tettelin H."/>
            <person name="Glass J.I."/>
            <person name="Rusch D."/>
            <person name="Podicherti R."/>
            <person name="Tsui H.-C.T."/>
            <person name="Winkler M.E."/>
        </authorList>
    </citation>
    <scope>NUCLEOTIDE SEQUENCE</scope>
</reference>
<keyword evidence="2" id="KW-0677">Repeat</keyword>
<dbReference type="AlphaFoldDB" id="A0A382GXL7"/>
<name>A0A382GXL7_9ZZZZ</name>
<evidence type="ECO:0000256" key="1">
    <source>
        <dbReference type="ARBA" id="ARBA00022441"/>
    </source>
</evidence>